<organism evidence="2 3">
    <name type="scientific">Streptomyces yaizuensis</name>
    <dbReference type="NCBI Taxonomy" id="2989713"/>
    <lineage>
        <taxon>Bacteria</taxon>
        <taxon>Bacillati</taxon>
        <taxon>Actinomycetota</taxon>
        <taxon>Actinomycetes</taxon>
        <taxon>Kitasatosporales</taxon>
        <taxon>Streptomycetaceae</taxon>
        <taxon>Streptomyces</taxon>
    </lineage>
</organism>
<feature type="compositionally biased region" description="Low complexity" evidence="1">
    <location>
        <begin position="19"/>
        <end position="35"/>
    </location>
</feature>
<evidence type="ECO:0000313" key="3">
    <source>
        <dbReference type="Proteomes" id="UP001291653"/>
    </source>
</evidence>
<reference evidence="2 3" key="1">
    <citation type="submission" date="2022-10" db="EMBL/GenBank/DDBJ databases">
        <title>Draft genome sequence of Streptomyces sp. YSPA8.</title>
        <authorList>
            <person name="Moriuchi R."/>
            <person name="Dohra H."/>
            <person name="Yamamura H."/>
            <person name="Kodani S."/>
        </authorList>
    </citation>
    <scope>NUCLEOTIDE SEQUENCE [LARGE SCALE GENOMIC DNA]</scope>
    <source>
        <strain evidence="2 3">YSPA8</strain>
    </source>
</reference>
<feature type="region of interest" description="Disordered" evidence="1">
    <location>
        <begin position="1"/>
        <end position="35"/>
    </location>
</feature>
<evidence type="ECO:0000256" key="1">
    <source>
        <dbReference type="SAM" id="MobiDB-lite"/>
    </source>
</evidence>
<accession>A0ABQ5NS40</accession>
<keyword evidence="3" id="KW-1185">Reference proteome</keyword>
<proteinExistence type="predicted"/>
<dbReference type="Proteomes" id="UP001291653">
    <property type="component" value="Unassembled WGS sequence"/>
</dbReference>
<name>A0ABQ5NS40_9ACTN</name>
<protein>
    <submittedName>
        <fullName evidence="2">Uncharacterized protein</fullName>
    </submittedName>
</protein>
<sequence length="35" mass="3741">MMIIVSRPEPDPWPDPDPALDAVPASAPDSVAARR</sequence>
<evidence type="ECO:0000313" key="2">
    <source>
        <dbReference type="EMBL" id="GLF93193.1"/>
    </source>
</evidence>
<gene>
    <name evidence="2" type="ORF">SYYSPA8_02870</name>
</gene>
<dbReference type="EMBL" id="BSBI01000001">
    <property type="protein sequence ID" value="GLF93193.1"/>
    <property type="molecule type" value="Genomic_DNA"/>
</dbReference>
<comment type="caution">
    <text evidence="2">The sequence shown here is derived from an EMBL/GenBank/DDBJ whole genome shotgun (WGS) entry which is preliminary data.</text>
</comment>